<keyword evidence="6" id="KW-1185">Reference proteome</keyword>
<dbReference type="SUPFAM" id="SSF53474">
    <property type="entry name" value="alpha/beta-Hydrolases"/>
    <property type="match status" value="1"/>
</dbReference>
<dbReference type="EMBL" id="CP151261">
    <property type="protein sequence ID" value="WZH42195.1"/>
    <property type="molecule type" value="Genomic_DNA"/>
</dbReference>
<evidence type="ECO:0000313" key="5">
    <source>
        <dbReference type="EMBL" id="WZH42195.1"/>
    </source>
</evidence>
<organism evidence="5 6">
    <name type="scientific">Fusarium acuminatum</name>
    <dbReference type="NCBI Taxonomy" id="5515"/>
    <lineage>
        <taxon>Eukaryota</taxon>
        <taxon>Fungi</taxon>
        <taxon>Dikarya</taxon>
        <taxon>Ascomycota</taxon>
        <taxon>Pezizomycotina</taxon>
        <taxon>Sordariomycetes</taxon>
        <taxon>Hypocreomycetidae</taxon>
        <taxon>Hypocreales</taxon>
        <taxon>Nectriaceae</taxon>
        <taxon>Fusarium</taxon>
        <taxon>Fusarium tricinctum species complex</taxon>
    </lineage>
</organism>
<dbReference type="Proteomes" id="UP001489902">
    <property type="component" value="Chromosome 2"/>
</dbReference>
<dbReference type="InterPro" id="IPR050300">
    <property type="entry name" value="GDXG_lipolytic_enzyme"/>
</dbReference>
<comment type="similarity">
    <text evidence="1">Belongs to the 'GDXG' lipolytic enzyme family.</text>
</comment>
<evidence type="ECO:0000313" key="6">
    <source>
        <dbReference type="Proteomes" id="UP001489902"/>
    </source>
</evidence>
<evidence type="ECO:0000256" key="2">
    <source>
        <dbReference type="ARBA" id="ARBA00022801"/>
    </source>
</evidence>
<protein>
    <submittedName>
        <fullName evidence="5">Abhydrolase_3 domain-containing protein</fullName>
    </submittedName>
</protein>
<dbReference type="InterPro" id="IPR013094">
    <property type="entry name" value="AB_hydrolase_3"/>
</dbReference>
<accession>A0ABZ2WPL5</accession>
<dbReference type="InterPro" id="IPR029058">
    <property type="entry name" value="AB_hydrolase_fold"/>
</dbReference>
<dbReference type="PANTHER" id="PTHR48081">
    <property type="entry name" value="AB HYDROLASE SUPERFAMILY PROTEIN C4A8.06C"/>
    <property type="match status" value="1"/>
</dbReference>
<gene>
    <name evidence="5" type="ORF">QYS62_003185</name>
</gene>
<sequence length="325" mass="35901">MVSLAARVIRLYIQWIRRSKTLFTDACKMREHIQALYIRPQSFFPPQNLGPDVFVERVDIHDWPLYRISSSPSFSEVGDVADRPAMLYCHGGAFINEILSVHYKFVAQVARDTGLDVLVPIYPLVPRPAATAEQVIAGLLRIITQCKQPIVSIAGDSAGGTLAMLTMQNLIRMKPDFASRVTSLVLISPLLDCTMSHPEAQALETNDPWLGNVGLRVATDLFSGGWALSDSRLSPIFGDITDLPPTLLLSGTHDLLCADARRLSARFRNSDVSEKSDTGIAGSVKLGRFTYVEAEEMLHVWPLMPSPEGAEARTNIMGFITRHLN</sequence>
<feature type="active site" evidence="3">
    <location>
        <position position="157"/>
    </location>
</feature>
<evidence type="ECO:0000256" key="3">
    <source>
        <dbReference type="PROSITE-ProRule" id="PRU10038"/>
    </source>
</evidence>
<dbReference type="PANTHER" id="PTHR48081:SF25">
    <property type="entry name" value="PUTATIVE (AFU_ORTHOLOGUE AFUA_3G11560)-RELATED"/>
    <property type="match status" value="1"/>
</dbReference>
<dbReference type="PROSITE" id="PS01174">
    <property type="entry name" value="LIPASE_GDXG_SER"/>
    <property type="match status" value="1"/>
</dbReference>
<dbReference type="InterPro" id="IPR033140">
    <property type="entry name" value="Lipase_GDXG_put_SER_AS"/>
</dbReference>
<name>A0ABZ2WPL5_9HYPO</name>
<dbReference type="Pfam" id="PF07859">
    <property type="entry name" value="Abhydrolase_3"/>
    <property type="match status" value="1"/>
</dbReference>
<feature type="domain" description="Alpha/beta hydrolase fold-3" evidence="4">
    <location>
        <begin position="86"/>
        <end position="272"/>
    </location>
</feature>
<reference evidence="5 6" key="1">
    <citation type="submission" date="2024-04" db="EMBL/GenBank/DDBJ databases">
        <title>Complete genome sequence of Fusarium acuminatum.</title>
        <authorList>
            <person name="Lan B."/>
        </authorList>
    </citation>
    <scope>NUCLEOTIDE SEQUENCE [LARGE SCALE GENOMIC DNA]</scope>
    <source>
        <strain evidence="5">1A</strain>
    </source>
</reference>
<evidence type="ECO:0000256" key="1">
    <source>
        <dbReference type="ARBA" id="ARBA00010515"/>
    </source>
</evidence>
<keyword evidence="2" id="KW-0378">Hydrolase</keyword>
<evidence type="ECO:0000259" key="4">
    <source>
        <dbReference type="Pfam" id="PF07859"/>
    </source>
</evidence>
<dbReference type="Gene3D" id="3.40.50.1820">
    <property type="entry name" value="alpha/beta hydrolase"/>
    <property type="match status" value="1"/>
</dbReference>
<proteinExistence type="inferred from homology"/>